<comment type="caution">
    <text evidence="5">The sequence shown here is derived from an EMBL/GenBank/DDBJ whole genome shotgun (WGS) entry which is preliminary data.</text>
</comment>
<evidence type="ECO:0000256" key="3">
    <source>
        <dbReference type="SAM" id="MobiDB-lite"/>
    </source>
</evidence>
<accession>A0AAW9QKI3</accession>
<dbReference type="Proteomes" id="UP001336250">
    <property type="component" value="Unassembled WGS sequence"/>
</dbReference>
<feature type="region of interest" description="Disordered" evidence="3">
    <location>
        <begin position="1"/>
        <end position="24"/>
    </location>
</feature>
<keyword evidence="2 5" id="KW-0560">Oxidoreductase</keyword>
<comment type="similarity">
    <text evidence="1">Belongs to the non-flavoprotein flavin reductase family.</text>
</comment>
<name>A0AAW9QKI3_9BURK</name>
<dbReference type="InterPro" id="IPR050268">
    <property type="entry name" value="NADH-dep_flavin_reductase"/>
</dbReference>
<feature type="compositionally biased region" description="Low complexity" evidence="3">
    <location>
        <begin position="14"/>
        <end position="24"/>
    </location>
</feature>
<dbReference type="EMBL" id="JAZIBG010000036">
    <property type="protein sequence ID" value="MEF7616124.1"/>
    <property type="molecule type" value="Genomic_DNA"/>
</dbReference>
<sequence length="189" mass="19690">MHPPAAEGAEPHAADAAAGPARHAAPAPAADDRLALRAALGRYATGVTIITCRNAAGLPVGLTANSFSALSLDPPLVLWSLRRASSALANFAAAPVFAVNVLSEAQVELSRRFASREADKFAQGVWRDGLGGAPLLEGSTATFECRLVSQQAAGDHVLFIGEVLHHRHDADEPALAFHAGHYHAVGERL</sequence>
<dbReference type="Pfam" id="PF01613">
    <property type="entry name" value="Flavin_Reduct"/>
    <property type="match status" value="1"/>
</dbReference>
<dbReference type="InterPro" id="IPR002563">
    <property type="entry name" value="Flavin_Rdtase-like_dom"/>
</dbReference>
<dbReference type="Gene3D" id="2.30.110.10">
    <property type="entry name" value="Electron Transport, Fmn-binding Protein, Chain A"/>
    <property type="match status" value="1"/>
</dbReference>
<dbReference type="SMART" id="SM00903">
    <property type="entry name" value="Flavin_Reduct"/>
    <property type="match status" value="1"/>
</dbReference>
<dbReference type="EC" id="1.-.-.-" evidence="5"/>
<evidence type="ECO:0000256" key="2">
    <source>
        <dbReference type="ARBA" id="ARBA00023002"/>
    </source>
</evidence>
<dbReference type="PANTHER" id="PTHR30466:SF11">
    <property type="entry name" value="FLAVIN-DEPENDENT MONOOXYGENASE, REDUCTASE SUBUNIT HSAB"/>
    <property type="match status" value="1"/>
</dbReference>
<keyword evidence="6" id="KW-1185">Reference proteome</keyword>
<evidence type="ECO:0000256" key="1">
    <source>
        <dbReference type="ARBA" id="ARBA00008898"/>
    </source>
</evidence>
<evidence type="ECO:0000259" key="4">
    <source>
        <dbReference type="SMART" id="SM00903"/>
    </source>
</evidence>
<gene>
    <name evidence="5" type="ORF">V4F39_19575</name>
</gene>
<organism evidence="5 6">
    <name type="scientific">Aquincola agrisoli</name>
    <dbReference type="NCBI Taxonomy" id="3119538"/>
    <lineage>
        <taxon>Bacteria</taxon>
        <taxon>Pseudomonadati</taxon>
        <taxon>Pseudomonadota</taxon>
        <taxon>Betaproteobacteria</taxon>
        <taxon>Burkholderiales</taxon>
        <taxon>Sphaerotilaceae</taxon>
        <taxon>Aquincola</taxon>
    </lineage>
</organism>
<dbReference type="AlphaFoldDB" id="A0AAW9QKI3"/>
<dbReference type="RefSeq" id="WP_332291502.1">
    <property type="nucleotide sequence ID" value="NZ_JAZIBG010000036.1"/>
</dbReference>
<dbReference type="GO" id="GO:0042602">
    <property type="term" value="F:riboflavin reductase (NADPH) activity"/>
    <property type="evidence" value="ECO:0007669"/>
    <property type="project" value="TreeGrafter"/>
</dbReference>
<dbReference type="SUPFAM" id="SSF50475">
    <property type="entry name" value="FMN-binding split barrel"/>
    <property type="match status" value="1"/>
</dbReference>
<protein>
    <submittedName>
        <fullName evidence="5">Flavin reductase family protein</fullName>
        <ecNumber evidence="5">1.-.-.-</ecNumber>
    </submittedName>
</protein>
<evidence type="ECO:0000313" key="5">
    <source>
        <dbReference type="EMBL" id="MEF7616124.1"/>
    </source>
</evidence>
<feature type="domain" description="Flavin reductase like" evidence="4">
    <location>
        <begin position="40"/>
        <end position="184"/>
    </location>
</feature>
<dbReference type="InterPro" id="IPR012349">
    <property type="entry name" value="Split_barrel_FMN-bd"/>
</dbReference>
<proteinExistence type="inferred from homology"/>
<dbReference type="GO" id="GO:0010181">
    <property type="term" value="F:FMN binding"/>
    <property type="evidence" value="ECO:0007669"/>
    <property type="project" value="InterPro"/>
</dbReference>
<reference evidence="5 6" key="1">
    <citation type="submission" date="2024-02" db="EMBL/GenBank/DDBJ databases">
        <title>Genome sequence of Aquincola sp. MAHUQ-54.</title>
        <authorList>
            <person name="Huq M.A."/>
        </authorList>
    </citation>
    <scope>NUCLEOTIDE SEQUENCE [LARGE SCALE GENOMIC DNA]</scope>
    <source>
        <strain evidence="5 6">MAHUQ-54</strain>
    </source>
</reference>
<evidence type="ECO:0000313" key="6">
    <source>
        <dbReference type="Proteomes" id="UP001336250"/>
    </source>
</evidence>
<dbReference type="PANTHER" id="PTHR30466">
    <property type="entry name" value="FLAVIN REDUCTASE"/>
    <property type="match status" value="1"/>
</dbReference>